<name>A0ABD0Z3Z2_CARAN</name>
<evidence type="ECO:0000259" key="1">
    <source>
        <dbReference type="Pfam" id="PF21266"/>
    </source>
</evidence>
<evidence type="ECO:0000313" key="2">
    <source>
        <dbReference type="EMBL" id="KAL1189418.1"/>
    </source>
</evidence>
<dbReference type="AlphaFoldDB" id="A0ABD0Z3Z2"/>
<dbReference type="PANTHER" id="PTHR21321">
    <property type="entry name" value="PNAS-3 RELATED"/>
    <property type="match status" value="1"/>
</dbReference>
<dbReference type="SUPFAM" id="SSF110324">
    <property type="entry name" value="Ribosomal L27 protein-like"/>
    <property type="match status" value="1"/>
</dbReference>
<sequence length="170" mass="18995">MERLRSLSSTANNYVIVTTDSIPVKHEDAFLEGHGTSEVDGELLATVCGITVRVDPLVYVRTFRARYKPEVGDIVVGCAIEVTQSRWRVELNSTQDGVLKLSSMDKPDDVQRRKTSVDELNMRNIIVEDDVVCVEVGCIHRDGGLELQALKHKCHKYGKLDKGMILKVDP</sequence>
<comment type="caution">
    <text evidence="2">The sequence shown here is derived from an EMBL/GenBank/DDBJ whole genome shotgun (WGS) entry which is preliminary data.</text>
</comment>
<evidence type="ECO:0000313" key="3">
    <source>
        <dbReference type="Proteomes" id="UP001558713"/>
    </source>
</evidence>
<dbReference type="Proteomes" id="UP001558713">
    <property type="component" value="Unassembled WGS sequence"/>
</dbReference>
<accession>A0ABD0Z3Z2</accession>
<dbReference type="Pfam" id="PF21266">
    <property type="entry name" value="S1_RRP4"/>
    <property type="match status" value="1"/>
</dbReference>
<dbReference type="InterPro" id="IPR048565">
    <property type="entry name" value="S1_RRP4"/>
</dbReference>
<proteinExistence type="predicted"/>
<organism evidence="2 3">
    <name type="scientific">Cardamine amara subsp. amara</name>
    <dbReference type="NCBI Taxonomy" id="228776"/>
    <lineage>
        <taxon>Eukaryota</taxon>
        <taxon>Viridiplantae</taxon>
        <taxon>Streptophyta</taxon>
        <taxon>Embryophyta</taxon>
        <taxon>Tracheophyta</taxon>
        <taxon>Spermatophyta</taxon>
        <taxon>Magnoliopsida</taxon>
        <taxon>eudicotyledons</taxon>
        <taxon>Gunneridae</taxon>
        <taxon>Pentapetalae</taxon>
        <taxon>rosids</taxon>
        <taxon>malvids</taxon>
        <taxon>Brassicales</taxon>
        <taxon>Brassicaceae</taxon>
        <taxon>Cardamineae</taxon>
        <taxon>Cardamine</taxon>
    </lineage>
</organism>
<dbReference type="Gene3D" id="2.40.50.140">
    <property type="entry name" value="Nucleic acid-binding proteins"/>
    <property type="match status" value="1"/>
</dbReference>
<dbReference type="InterPro" id="IPR012340">
    <property type="entry name" value="NA-bd_OB-fold"/>
</dbReference>
<feature type="domain" description="RRP4 S1" evidence="1">
    <location>
        <begin position="66"/>
        <end position="136"/>
    </location>
</feature>
<dbReference type="PANTHER" id="PTHR21321:SF4">
    <property type="entry name" value="EXOSOME COMPLEX COMPONENT RRP4"/>
    <property type="match status" value="1"/>
</dbReference>
<reference evidence="2 3" key="1">
    <citation type="submission" date="2024-04" db="EMBL/GenBank/DDBJ databases">
        <title>Genome assembly C_amara_ONT_v2.</title>
        <authorList>
            <person name="Yant L."/>
            <person name="Moore C."/>
            <person name="Slenker M."/>
        </authorList>
    </citation>
    <scope>NUCLEOTIDE SEQUENCE [LARGE SCALE GENOMIC DNA]</scope>
    <source>
        <tissue evidence="2">Leaf</tissue>
    </source>
</reference>
<dbReference type="InterPro" id="IPR026699">
    <property type="entry name" value="Exosome_RNA_bind1/RRP40/RRP4"/>
</dbReference>
<keyword evidence="3" id="KW-1185">Reference proteome</keyword>
<gene>
    <name evidence="2" type="ORF">V5N11_012170</name>
</gene>
<protein>
    <submittedName>
        <fullName evidence="2">Exosome complex component RRP4-like protein</fullName>
    </submittedName>
</protein>
<dbReference type="EMBL" id="JBANAX010000899">
    <property type="protein sequence ID" value="KAL1189418.1"/>
    <property type="molecule type" value="Genomic_DNA"/>
</dbReference>
<dbReference type="Gene3D" id="2.40.50.100">
    <property type="match status" value="1"/>
</dbReference>
<dbReference type="SUPFAM" id="SSF50249">
    <property type="entry name" value="Nucleic acid-binding proteins"/>
    <property type="match status" value="1"/>
</dbReference>